<accession>A0A2M6ZED2</accession>
<dbReference type="SUPFAM" id="SSF53474">
    <property type="entry name" value="alpha/beta-Hydrolases"/>
    <property type="match status" value="1"/>
</dbReference>
<dbReference type="EMBL" id="PEWN01000136">
    <property type="protein sequence ID" value="PIU50740.1"/>
    <property type="molecule type" value="Genomic_DNA"/>
</dbReference>
<dbReference type="InterPro" id="IPR001375">
    <property type="entry name" value="Peptidase_S9_cat"/>
</dbReference>
<gene>
    <name evidence="3" type="ORF">COS91_08125</name>
</gene>
<feature type="non-terminal residue" evidence="3">
    <location>
        <position position="1"/>
    </location>
</feature>
<dbReference type="GO" id="GO:0006508">
    <property type="term" value="P:proteolysis"/>
    <property type="evidence" value="ECO:0007669"/>
    <property type="project" value="InterPro"/>
</dbReference>
<dbReference type="AlphaFoldDB" id="A0A2M6ZED2"/>
<keyword evidence="1" id="KW-1133">Transmembrane helix</keyword>
<keyword evidence="1" id="KW-0812">Transmembrane</keyword>
<protein>
    <recommendedName>
        <fullName evidence="2">Peptidase S9 prolyl oligopeptidase catalytic domain-containing protein</fullName>
    </recommendedName>
</protein>
<dbReference type="InterPro" id="IPR029058">
    <property type="entry name" value="AB_hydrolase_fold"/>
</dbReference>
<proteinExistence type="predicted"/>
<keyword evidence="1" id="KW-0472">Membrane</keyword>
<dbReference type="Proteomes" id="UP000229227">
    <property type="component" value="Unassembled WGS sequence"/>
</dbReference>
<evidence type="ECO:0000313" key="3">
    <source>
        <dbReference type="EMBL" id="PIU50740.1"/>
    </source>
</evidence>
<evidence type="ECO:0000256" key="1">
    <source>
        <dbReference type="SAM" id="Phobius"/>
    </source>
</evidence>
<dbReference type="Pfam" id="PF00326">
    <property type="entry name" value="Peptidase_S9"/>
    <property type="match status" value="1"/>
</dbReference>
<feature type="domain" description="Peptidase S9 prolyl oligopeptidase catalytic" evidence="2">
    <location>
        <begin position="53"/>
        <end position="125"/>
    </location>
</feature>
<reference evidence="4" key="1">
    <citation type="submission" date="2017-09" db="EMBL/GenBank/DDBJ databases">
        <title>Depth-based differentiation of microbial function through sediment-hosted aquifers and enrichment of novel symbionts in the deep terrestrial subsurface.</title>
        <authorList>
            <person name="Probst A.J."/>
            <person name="Ladd B."/>
            <person name="Jarett J.K."/>
            <person name="Geller-Mcgrath D.E."/>
            <person name="Sieber C.M.K."/>
            <person name="Emerson J.B."/>
            <person name="Anantharaman K."/>
            <person name="Thomas B.C."/>
            <person name="Malmstrom R."/>
            <person name="Stieglmeier M."/>
            <person name="Klingl A."/>
            <person name="Woyke T."/>
            <person name="Ryan C.M."/>
            <person name="Banfield J.F."/>
        </authorList>
    </citation>
    <scope>NUCLEOTIDE SEQUENCE [LARGE SCALE GENOMIC DNA]</scope>
</reference>
<feature type="transmembrane region" description="Helical" evidence="1">
    <location>
        <begin position="32"/>
        <end position="51"/>
    </location>
</feature>
<dbReference type="Gene3D" id="3.40.50.1820">
    <property type="entry name" value="alpha/beta hydrolase"/>
    <property type="match status" value="1"/>
</dbReference>
<sequence length="126" mass="14318">TTSLKAIVADSSFSSLSDILGHQLKYYYLPKFPFAFVSAGCMGLIAGFNPFKYSPVKSISKISPESIFLIHGRNDEEIPMKHSLILHKNAQKPCELWIVSDAGHLESFFRQPQEYQKKVLSFFKEE</sequence>
<evidence type="ECO:0000259" key="2">
    <source>
        <dbReference type="Pfam" id="PF00326"/>
    </source>
</evidence>
<comment type="caution">
    <text evidence="3">The sequence shown here is derived from an EMBL/GenBank/DDBJ whole genome shotgun (WGS) entry which is preliminary data.</text>
</comment>
<evidence type="ECO:0000313" key="4">
    <source>
        <dbReference type="Proteomes" id="UP000229227"/>
    </source>
</evidence>
<organism evidence="3 4">
    <name type="scientific">Candidatus Desantisbacteria bacterium CG07_land_8_20_14_0_80_39_15</name>
    <dbReference type="NCBI Taxonomy" id="1974549"/>
    <lineage>
        <taxon>Bacteria</taxon>
        <taxon>Candidatus Desantisiibacteriota</taxon>
    </lineage>
</organism>
<dbReference type="GO" id="GO:0008236">
    <property type="term" value="F:serine-type peptidase activity"/>
    <property type="evidence" value="ECO:0007669"/>
    <property type="project" value="InterPro"/>
</dbReference>
<name>A0A2M6ZED2_9BACT</name>